<accession>A0A2A8D472</accession>
<comment type="similarity">
    <text evidence="2">Belongs to the isochorismate synthase family.</text>
</comment>
<dbReference type="RefSeq" id="WP_098042951.1">
    <property type="nucleotide sequence ID" value="NZ_PDEV01000004.1"/>
</dbReference>
<gene>
    <name evidence="7" type="ORF">CRM92_08680</name>
</gene>
<dbReference type="InterPro" id="IPR015890">
    <property type="entry name" value="Chorismate_C"/>
</dbReference>
<dbReference type="InterPro" id="IPR004561">
    <property type="entry name" value="IsoChor_synthase"/>
</dbReference>
<dbReference type="EMBL" id="PDEV01000004">
    <property type="protein sequence ID" value="PEN15674.1"/>
    <property type="molecule type" value="Genomic_DNA"/>
</dbReference>
<proteinExistence type="inferred from homology"/>
<evidence type="ECO:0000256" key="3">
    <source>
        <dbReference type="ARBA" id="ARBA00012824"/>
    </source>
</evidence>
<sequence>MSNNLPDFMFATGTRVMRTAGSLRQVTLEDARAAAESAGTAVVGLIPFDPNAPAHLFVPERLQIDDIPVPEHEVTLAEPKQIEGRENPGYRQAVATAVERMKAHQLDKVVLSRLLRTDYAPGALDLAGVYNNLRAQQPNTFVFSVKLPQGHRGLEHPYLMGASPELIFSTEPDTGEGSAFKTHPLAGSAPRIAEHGSAEDEALGQRLMASRKDRGEHATVIADIRAQLEPMTRQLTIPEAPSLLQTPQLWHLGTPISGVLKQGMTCLDGARAIHPTPAICGAPTEAARRMIAELEPFSRDYFGGLIGYMNADGSGQWALVLRCAEVDAQTAILYAGAGIVAESDPVLEHTETGTKLGSFGRALGINTLPQAVPADA</sequence>
<dbReference type="PANTHER" id="PTHR42839">
    <property type="entry name" value="ISOCHORISMATE SYNTHASE ENTC"/>
    <property type="match status" value="1"/>
</dbReference>
<evidence type="ECO:0000256" key="4">
    <source>
        <dbReference type="ARBA" id="ARBA00023235"/>
    </source>
</evidence>
<dbReference type="SUPFAM" id="SSF56322">
    <property type="entry name" value="ADC synthase"/>
    <property type="match status" value="1"/>
</dbReference>
<keyword evidence="4" id="KW-0413">Isomerase</keyword>
<dbReference type="Proteomes" id="UP000219947">
    <property type="component" value="Unassembled WGS sequence"/>
</dbReference>
<comment type="caution">
    <text evidence="7">The sequence shown here is derived from an EMBL/GenBank/DDBJ whole genome shotgun (WGS) entry which is preliminary data.</text>
</comment>
<name>A0A2A8D472_9MICC</name>
<dbReference type="InterPro" id="IPR005801">
    <property type="entry name" value="ADC_synthase"/>
</dbReference>
<feature type="domain" description="Chorismate-utilising enzyme C-terminal" evidence="6">
    <location>
        <begin position="89"/>
        <end position="355"/>
    </location>
</feature>
<dbReference type="Pfam" id="PF00425">
    <property type="entry name" value="Chorismate_bind"/>
    <property type="match status" value="1"/>
</dbReference>
<evidence type="ECO:0000313" key="8">
    <source>
        <dbReference type="Proteomes" id="UP000219947"/>
    </source>
</evidence>
<evidence type="ECO:0000256" key="1">
    <source>
        <dbReference type="ARBA" id="ARBA00000799"/>
    </source>
</evidence>
<evidence type="ECO:0000256" key="2">
    <source>
        <dbReference type="ARBA" id="ARBA00005297"/>
    </source>
</evidence>
<dbReference type="NCBIfam" id="TIGR00543">
    <property type="entry name" value="isochor_syn"/>
    <property type="match status" value="1"/>
</dbReference>
<dbReference type="AlphaFoldDB" id="A0A2A8D472"/>
<organism evidence="7 8">
    <name type="scientific">Rothia dentocariosa</name>
    <dbReference type="NCBI Taxonomy" id="2047"/>
    <lineage>
        <taxon>Bacteria</taxon>
        <taxon>Bacillati</taxon>
        <taxon>Actinomycetota</taxon>
        <taxon>Actinomycetes</taxon>
        <taxon>Micrococcales</taxon>
        <taxon>Micrococcaceae</taxon>
        <taxon>Rothia</taxon>
    </lineage>
</organism>
<keyword evidence="8" id="KW-1185">Reference proteome</keyword>
<comment type="catalytic activity">
    <reaction evidence="1">
        <text>chorismate = isochorismate</text>
        <dbReference type="Rhea" id="RHEA:18985"/>
        <dbReference type="ChEBI" id="CHEBI:29748"/>
        <dbReference type="ChEBI" id="CHEBI:29780"/>
        <dbReference type="EC" id="5.4.4.2"/>
    </reaction>
</comment>
<dbReference type="PANTHER" id="PTHR42839:SF2">
    <property type="entry name" value="ISOCHORISMATE SYNTHASE ENTC"/>
    <property type="match status" value="1"/>
</dbReference>
<reference evidence="7" key="1">
    <citation type="submission" date="2017-10" db="EMBL/GenBank/DDBJ databases">
        <title>Kefir isolates.</title>
        <authorList>
            <person name="Kim Y."/>
            <person name="Blasche S."/>
        </authorList>
    </citation>
    <scope>NUCLEOTIDE SEQUENCE [LARGE SCALE GENOMIC DNA]</scope>
    <source>
        <strain evidence="7">OG2-2</strain>
    </source>
</reference>
<evidence type="ECO:0000313" key="7">
    <source>
        <dbReference type="EMBL" id="PEN15674.1"/>
    </source>
</evidence>
<evidence type="ECO:0000259" key="6">
    <source>
        <dbReference type="Pfam" id="PF00425"/>
    </source>
</evidence>
<dbReference type="Gene3D" id="3.60.120.10">
    <property type="entry name" value="Anthranilate synthase"/>
    <property type="match status" value="1"/>
</dbReference>
<protein>
    <recommendedName>
        <fullName evidence="3">isochorismate synthase</fullName>
        <ecNumber evidence="3">5.4.4.2</ecNumber>
    </recommendedName>
    <alternativeName>
        <fullName evidence="5">Isochorismate mutase</fullName>
    </alternativeName>
</protein>
<evidence type="ECO:0000256" key="5">
    <source>
        <dbReference type="ARBA" id="ARBA00041564"/>
    </source>
</evidence>
<dbReference type="EC" id="5.4.4.2" evidence="3"/>
<dbReference type="GO" id="GO:0008909">
    <property type="term" value="F:isochorismate synthase activity"/>
    <property type="evidence" value="ECO:0007669"/>
    <property type="project" value="UniProtKB-EC"/>
</dbReference>